<evidence type="ECO:0000256" key="1">
    <source>
        <dbReference type="SAM" id="MobiDB-lite"/>
    </source>
</evidence>
<dbReference type="EMBL" id="CP003009">
    <property type="protein sequence ID" value="AEO62484.1"/>
    <property type="molecule type" value="Genomic_DNA"/>
</dbReference>
<gene>
    <name evidence="2" type="ORF">THITE_2106697</name>
</gene>
<feature type="compositionally biased region" description="Basic and acidic residues" evidence="1">
    <location>
        <begin position="1"/>
        <end position="24"/>
    </location>
</feature>
<evidence type="ECO:0000313" key="2">
    <source>
        <dbReference type="EMBL" id="AEO62484.1"/>
    </source>
</evidence>
<evidence type="ECO:0000313" key="3">
    <source>
        <dbReference type="Proteomes" id="UP000008181"/>
    </source>
</evidence>
<feature type="compositionally biased region" description="Polar residues" evidence="1">
    <location>
        <begin position="49"/>
        <end position="60"/>
    </location>
</feature>
<dbReference type="AlphaFoldDB" id="G2QR32"/>
<accession>G2QR32</accession>
<feature type="compositionally biased region" description="Basic residues" evidence="1">
    <location>
        <begin position="61"/>
        <end position="70"/>
    </location>
</feature>
<sequence length="70" mass="7918">MPKRDKLTHQEGKWQIPHEDDGSSRPRCMNPSPPSPKPKSPPRFDAADTTMNPNPTNLSQLRRRISLQGS</sequence>
<organism evidence="2 3">
    <name type="scientific">Thermothielavioides terrestris (strain ATCC 38088 / NRRL 8126)</name>
    <name type="common">Thielavia terrestris</name>
    <dbReference type="NCBI Taxonomy" id="578455"/>
    <lineage>
        <taxon>Eukaryota</taxon>
        <taxon>Fungi</taxon>
        <taxon>Dikarya</taxon>
        <taxon>Ascomycota</taxon>
        <taxon>Pezizomycotina</taxon>
        <taxon>Sordariomycetes</taxon>
        <taxon>Sordariomycetidae</taxon>
        <taxon>Sordariales</taxon>
        <taxon>Chaetomiaceae</taxon>
        <taxon>Thermothielavioides</taxon>
        <taxon>Thermothielavioides terrestris</taxon>
    </lineage>
</organism>
<feature type="region of interest" description="Disordered" evidence="1">
    <location>
        <begin position="1"/>
        <end position="70"/>
    </location>
</feature>
<dbReference type="HOGENOM" id="CLU_2759584_0_0_1"/>
<name>G2QR32_THETT</name>
<dbReference type="RefSeq" id="XP_003648820.1">
    <property type="nucleotide sequence ID" value="XM_003648772.1"/>
</dbReference>
<proteinExistence type="predicted"/>
<dbReference type="Proteomes" id="UP000008181">
    <property type="component" value="Chromosome 1"/>
</dbReference>
<feature type="compositionally biased region" description="Pro residues" evidence="1">
    <location>
        <begin position="31"/>
        <end position="41"/>
    </location>
</feature>
<dbReference type="KEGG" id="ttt:THITE_2106697"/>
<protein>
    <submittedName>
        <fullName evidence="2">Uncharacterized protein</fullName>
    </submittedName>
</protein>
<keyword evidence="3" id="KW-1185">Reference proteome</keyword>
<reference evidence="2 3" key="1">
    <citation type="journal article" date="2011" name="Nat. Biotechnol.">
        <title>Comparative genomic analysis of the thermophilic biomass-degrading fungi Myceliophthora thermophila and Thielavia terrestris.</title>
        <authorList>
            <person name="Berka R.M."/>
            <person name="Grigoriev I.V."/>
            <person name="Otillar R."/>
            <person name="Salamov A."/>
            <person name="Grimwood J."/>
            <person name="Reid I."/>
            <person name="Ishmael N."/>
            <person name="John T."/>
            <person name="Darmond C."/>
            <person name="Moisan M.-C."/>
            <person name="Henrissat B."/>
            <person name="Coutinho P.M."/>
            <person name="Lombard V."/>
            <person name="Natvig D.O."/>
            <person name="Lindquist E."/>
            <person name="Schmutz J."/>
            <person name="Lucas S."/>
            <person name="Harris P."/>
            <person name="Powlowski J."/>
            <person name="Bellemare A."/>
            <person name="Taylor D."/>
            <person name="Butler G."/>
            <person name="de Vries R.P."/>
            <person name="Allijn I.E."/>
            <person name="van den Brink J."/>
            <person name="Ushinsky S."/>
            <person name="Storms R."/>
            <person name="Powell A.J."/>
            <person name="Paulsen I.T."/>
            <person name="Elbourne L.D.H."/>
            <person name="Baker S.E."/>
            <person name="Magnuson J."/>
            <person name="LaBoissiere S."/>
            <person name="Clutterbuck A.J."/>
            <person name="Martinez D."/>
            <person name="Wogulis M."/>
            <person name="de Leon A.L."/>
            <person name="Rey M.W."/>
            <person name="Tsang A."/>
        </authorList>
    </citation>
    <scope>NUCLEOTIDE SEQUENCE [LARGE SCALE GENOMIC DNA]</scope>
    <source>
        <strain evidence="3">ATCC 38088 / NRRL 8126</strain>
    </source>
</reference>
<dbReference type="GeneID" id="11515846"/>